<dbReference type="EMBL" id="LR900136">
    <property type="protein sequence ID" value="CAD7244360.1"/>
    <property type="molecule type" value="Genomic_DNA"/>
</dbReference>
<dbReference type="PANTHER" id="PTHR48014:SF21">
    <property type="entry name" value="SERINE_THREONINE-PROTEIN KINASE FRAY2"/>
    <property type="match status" value="1"/>
</dbReference>
<feature type="region of interest" description="Disordered" evidence="2">
    <location>
        <begin position="245"/>
        <end position="269"/>
    </location>
</feature>
<evidence type="ECO:0000259" key="3">
    <source>
        <dbReference type="PROSITE" id="PS50011"/>
    </source>
</evidence>
<evidence type="ECO:0000256" key="1">
    <source>
        <dbReference type="ARBA" id="ARBA00008874"/>
    </source>
</evidence>
<name>A0A7R8XDM9_9CRUS</name>
<dbReference type="PROSITE" id="PS50011">
    <property type="entry name" value="PROTEIN_KINASE_DOM"/>
    <property type="match status" value="1"/>
</dbReference>
<feature type="compositionally biased region" description="Polar residues" evidence="2">
    <location>
        <begin position="253"/>
        <end position="269"/>
    </location>
</feature>
<dbReference type="Proteomes" id="UP000677054">
    <property type="component" value="Unassembled WGS sequence"/>
</dbReference>
<dbReference type="InterPro" id="IPR047173">
    <property type="entry name" value="STRAD_A/B-like"/>
</dbReference>
<evidence type="ECO:0000256" key="2">
    <source>
        <dbReference type="SAM" id="MobiDB-lite"/>
    </source>
</evidence>
<dbReference type="GO" id="GO:1902554">
    <property type="term" value="C:serine/threonine protein kinase complex"/>
    <property type="evidence" value="ECO:0007669"/>
    <property type="project" value="TreeGrafter"/>
</dbReference>
<dbReference type="SUPFAM" id="SSF56112">
    <property type="entry name" value="Protein kinase-like (PK-like)"/>
    <property type="match status" value="1"/>
</dbReference>
<dbReference type="InterPro" id="IPR011009">
    <property type="entry name" value="Kinase-like_dom_sf"/>
</dbReference>
<accession>A0A7R8XDM9</accession>
<dbReference type="AlphaFoldDB" id="A0A7R8XDM9"/>
<reference evidence="4" key="1">
    <citation type="submission" date="2020-11" db="EMBL/GenBank/DDBJ databases">
        <authorList>
            <person name="Tran Van P."/>
        </authorList>
    </citation>
    <scope>NUCLEOTIDE SEQUENCE</scope>
</reference>
<evidence type="ECO:0000313" key="4">
    <source>
        <dbReference type="EMBL" id="CAD7244360.1"/>
    </source>
</evidence>
<dbReference type="OrthoDB" id="840771at2759"/>
<sequence>MPTFGEMTEVCFGEDTYSVVEALNECCEGMGIVVAGQHEPSFKSVAIKRYNLEEMSADVLTSVQRELCLMRQLQHSNISTFRSAFVIGPELWVIFSYMDYGSAADLLQTYFNDGLPESAISIIMKSVLSALEYLHKKQIIHRGVRGSHILLSSQGKVVLSGLGYALPMSSAVCYEFSPRINSNLKWLAPEILMQNLLGYDERSDLYSVGVTACELANGVPPFHDLPKTLMLLEKLEGVGPRLLDATTLPPPDGQTQDSGVGDSETTSPPNNMQFMAHLQAMHSRCFSSHFHRFVDQCVARDSEMRKSASQLLLHPFFRHSIKSPKEQTLAELLQPALPHFVNQRAQLPRPGNGSGKHTLDGVHEWSDWNF</sequence>
<proteinExistence type="inferred from homology"/>
<protein>
    <recommendedName>
        <fullName evidence="3">Protein kinase domain-containing protein</fullName>
    </recommendedName>
</protein>
<dbReference type="PANTHER" id="PTHR48014">
    <property type="entry name" value="SERINE/THREONINE-PROTEIN KINASE FRAY2"/>
    <property type="match status" value="1"/>
</dbReference>
<dbReference type="Pfam" id="PF00069">
    <property type="entry name" value="Pkinase"/>
    <property type="match status" value="1"/>
</dbReference>
<comment type="similarity">
    <text evidence="1">Belongs to the protein kinase superfamily. STE Ser/Thr protein kinase family. STE20 subfamily.</text>
</comment>
<dbReference type="InterPro" id="IPR000719">
    <property type="entry name" value="Prot_kinase_dom"/>
</dbReference>
<dbReference type="GO" id="GO:0006611">
    <property type="term" value="P:protein export from nucleus"/>
    <property type="evidence" value="ECO:0007669"/>
    <property type="project" value="TreeGrafter"/>
</dbReference>
<dbReference type="GO" id="GO:0004672">
    <property type="term" value="F:protein kinase activity"/>
    <property type="evidence" value="ECO:0007669"/>
    <property type="project" value="InterPro"/>
</dbReference>
<feature type="domain" description="Protein kinase" evidence="3">
    <location>
        <begin position="17"/>
        <end position="317"/>
    </location>
</feature>
<evidence type="ECO:0000313" key="5">
    <source>
        <dbReference type="Proteomes" id="UP000677054"/>
    </source>
</evidence>
<dbReference type="GO" id="GO:0043539">
    <property type="term" value="F:protein serine/threonine kinase activator activity"/>
    <property type="evidence" value="ECO:0007669"/>
    <property type="project" value="InterPro"/>
</dbReference>
<organism evidence="4">
    <name type="scientific">Darwinula stevensoni</name>
    <dbReference type="NCBI Taxonomy" id="69355"/>
    <lineage>
        <taxon>Eukaryota</taxon>
        <taxon>Metazoa</taxon>
        <taxon>Ecdysozoa</taxon>
        <taxon>Arthropoda</taxon>
        <taxon>Crustacea</taxon>
        <taxon>Oligostraca</taxon>
        <taxon>Ostracoda</taxon>
        <taxon>Podocopa</taxon>
        <taxon>Podocopida</taxon>
        <taxon>Darwinulocopina</taxon>
        <taxon>Darwinuloidea</taxon>
        <taxon>Darwinulidae</taxon>
        <taxon>Darwinula</taxon>
    </lineage>
</organism>
<dbReference type="GO" id="GO:0005524">
    <property type="term" value="F:ATP binding"/>
    <property type="evidence" value="ECO:0007669"/>
    <property type="project" value="InterPro"/>
</dbReference>
<gene>
    <name evidence="4" type="ORF">DSTB1V02_LOCUS4257</name>
</gene>
<dbReference type="EMBL" id="CAJPEV010000619">
    <property type="protein sequence ID" value="CAG0886987.1"/>
    <property type="molecule type" value="Genomic_DNA"/>
</dbReference>
<keyword evidence="5" id="KW-1185">Reference proteome</keyword>
<dbReference type="Gene3D" id="1.10.510.10">
    <property type="entry name" value="Transferase(Phosphotransferase) domain 1"/>
    <property type="match status" value="1"/>
</dbReference>
<dbReference type="Gene3D" id="3.30.200.20">
    <property type="entry name" value="Phosphorylase Kinase, domain 1"/>
    <property type="match status" value="1"/>
</dbReference>